<dbReference type="RefSeq" id="WP_160954207.1">
    <property type="nucleotide sequence ID" value="NZ_WWEQ01000078.1"/>
</dbReference>
<feature type="domain" description="ABC3 transporter permease C-terminal" evidence="9">
    <location>
        <begin position="760"/>
        <end position="878"/>
    </location>
</feature>
<evidence type="ECO:0000256" key="7">
    <source>
        <dbReference type="SAM" id="MobiDB-lite"/>
    </source>
</evidence>
<dbReference type="InterPro" id="IPR003838">
    <property type="entry name" value="ABC3_permease_C"/>
</dbReference>
<feature type="compositionally biased region" description="Polar residues" evidence="7">
    <location>
        <begin position="613"/>
        <end position="629"/>
    </location>
</feature>
<keyword evidence="3 8" id="KW-0812">Transmembrane</keyword>
<feature type="transmembrane region" description="Helical" evidence="8">
    <location>
        <begin position="401"/>
        <end position="423"/>
    </location>
</feature>
<dbReference type="PANTHER" id="PTHR30572:SF4">
    <property type="entry name" value="ABC TRANSPORTER PERMEASE YTRF"/>
    <property type="match status" value="1"/>
</dbReference>
<dbReference type="GO" id="GO:0005886">
    <property type="term" value="C:plasma membrane"/>
    <property type="evidence" value="ECO:0007669"/>
    <property type="project" value="UniProtKB-SubCell"/>
</dbReference>
<evidence type="ECO:0000256" key="2">
    <source>
        <dbReference type="ARBA" id="ARBA00022475"/>
    </source>
</evidence>
<feature type="region of interest" description="Disordered" evidence="7">
    <location>
        <begin position="603"/>
        <end position="634"/>
    </location>
</feature>
<comment type="caution">
    <text evidence="10">The sequence shown here is derived from an EMBL/GenBank/DDBJ whole genome shotgun (WGS) entry which is preliminary data.</text>
</comment>
<dbReference type="Pfam" id="PF02687">
    <property type="entry name" value="FtsX"/>
    <property type="match status" value="2"/>
</dbReference>
<feature type="transmembrane region" description="Helical" evidence="8">
    <location>
        <begin position="356"/>
        <end position="381"/>
    </location>
</feature>
<feature type="transmembrane region" description="Helical" evidence="8">
    <location>
        <begin position="753"/>
        <end position="782"/>
    </location>
</feature>
<protein>
    <submittedName>
        <fullName evidence="10">FtsX-like permease family protein</fullName>
    </submittedName>
</protein>
<organism evidence="10 11">
    <name type="scientific">Brevibacterium rongguiense</name>
    <dbReference type="NCBI Taxonomy" id="2695267"/>
    <lineage>
        <taxon>Bacteria</taxon>
        <taxon>Bacillati</taxon>
        <taxon>Actinomycetota</taxon>
        <taxon>Actinomycetes</taxon>
        <taxon>Micrococcales</taxon>
        <taxon>Brevibacteriaceae</taxon>
        <taxon>Brevibacterium</taxon>
    </lineage>
</organism>
<feature type="transmembrane region" description="Helical" evidence="8">
    <location>
        <begin position="849"/>
        <end position="869"/>
    </location>
</feature>
<name>A0A6N9H9X9_9MICO</name>
<dbReference type="InterPro" id="IPR050250">
    <property type="entry name" value="Macrolide_Exporter_MacB"/>
</dbReference>
<evidence type="ECO:0000256" key="6">
    <source>
        <dbReference type="ARBA" id="ARBA00038076"/>
    </source>
</evidence>
<feature type="domain" description="ABC3 transporter permease C-terminal" evidence="9">
    <location>
        <begin position="313"/>
        <end position="433"/>
    </location>
</feature>
<feature type="transmembrane region" description="Helical" evidence="8">
    <location>
        <begin position="803"/>
        <end position="829"/>
    </location>
</feature>
<evidence type="ECO:0000256" key="8">
    <source>
        <dbReference type="SAM" id="Phobius"/>
    </source>
</evidence>
<evidence type="ECO:0000256" key="4">
    <source>
        <dbReference type="ARBA" id="ARBA00022989"/>
    </source>
</evidence>
<feature type="compositionally biased region" description="Low complexity" evidence="7">
    <location>
        <begin position="80"/>
        <end position="96"/>
    </location>
</feature>
<feature type="transmembrane region" description="Helical" evidence="8">
    <location>
        <begin position="12"/>
        <end position="36"/>
    </location>
</feature>
<keyword evidence="4 8" id="KW-1133">Transmembrane helix</keyword>
<feature type="transmembrane region" description="Helical" evidence="8">
    <location>
        <begin position="454"/>
        <end position="474"/>
    </location>
</feature>
<evidence type="ECO:0000313" key="11">
    <source>
        <dbReference type="Proteomes" id="UP000469215"/>
    </source>
</evidence>
<accession>A0A6N9H9X9</accession>
<dbReference type="GO" id="GO:0022857">
    <property type="term" value="F:transmembrane transporter activity"/>
    <property type="evidence" value="ECO:0007669"/>
    <property type="project" value="TreeGrafter"/>
</dbReference>
<dbReference type="EMBL" id="WWEQ01000078">
    <property type="protein sequence ID" value="MYM20795.1"/>
    <property type="molecule type" value="Genomic_DNA"/>
</dbReference>
<keyword evidence="11" id="KW-1185">Reference proteome</keyword>
<evidence type="ECO:0000313" key="10">
    <source>
        <dbReference type="EMBL" id="MYM20795.1"/>
    </source>
</evidence>
<feature type="transmembrane region" description="Helical" evidence="8">
    <location>
        <begin position="480"/>
        <end position="499"/>
    </location>
</feature>
<feature type="transmembrane region" description="Helical" evidence="8">
    <location>
        <begin position="306"/>
        <end position="335"/>
    </location>
</feature>
<feature type="transmembrane region" description="Helical" evidence="8">
    <location>
        <begin position="534"/>
        <end position="555"/>
    </location>
</feature>
<keyword evidence="5 8" id="KW-0472">Membrane</keyword>
<evidence type="ECO:0000259" key="9">
    <source>
        <dbReference type="Pfam" id="PF02687"/>
    </source>
</evidence>
<sequence>MRHITLANLRTGGGRLIAAGIAVMVSVAFITAVLALSQSFNDAMRKQAEADAAGAQLIVGYDSSAGAPPEASSDDPNAHDSATGSDSAGSDSAGSASAELSTKLAKRLGRLDGVESAQLIETTYAQAQAGSAKSALGLSTYPTSRSMTMDAGTTPAGKDQIALYASDAKTLGASAGDRIELDSDLGAMGGDSAGSADTKKDYTVSGVISDGEGYGTAYLTSAGLNRIDAGASPDSIRLTLSGNQAEDPAALTAAQQRVAHAIADTAHGAAVEDEGDKGLAVAGLSVQTNDQLVGQKMESLTGSSNALVSIVLAFAAIAIIVAALVISNTFQVLVASRTRSLALMRAIGATRGQIRAATLAEGLVLGVLGSIAGLLLGWAGAAGLGLAAQKLWLPSFPVPGLPWTALIAGPAVGIVVTVLACIVPARKATRVSPIQALAPLDVPAPDRRFPWVRAILGGLMTAAGLALTLTGALLHSLLPAFGGGVLAFFGVLVLSRVIVPPLIEGCGRLLEKLTGGSPTAGLVARSVRMAPRRAASTTTALLIGVTLVATMVVGAQTLKTTLSTELVQRNAVDAAATPDAAKRAAGDSDIVAARSELAGASAKAALSGEGTDASGTTTVLGATRDSTSAARRGNLVPERGEVLASTSAIPDAEVDEGELEGARITLRAHGESVLLRVRVEQGLPNGTVLADPADIAPLDPTQGNGQTWLRIADDASPSQVSQLATDLQAAHPAAEPDLSGAMQRASYGQIIDIMLTIVLVLLAASVVIAIVGVGNTLSMSVFERTREAALLRAMGMSRGSVGALITIEAVLMGVVALVLGLALGAFFGWAGTSALLDLDGVTVVIGLPWLQLAAIVAAALAAAALASALPARRISRIVPAEGLTR</sequence>
<dbReference type="Proteomes" id="UP000469215">
    <property type="component" value="Unassembled WGS sequence"/>
</dbReference>
<evidence type="ECO:0000256" key="1">
    <source>
        <dbReference type="ARBA" id="ARBA00004651"/>
    </source>
</evidence>
<comment type="subcellular location">
    <subcellularLocation>
        <location evidence="1">Cell membrane</location>
        <topology evidence="1">Multi-pass membrane protein</topology>
    </subcellularLocation>
</comment>
<keyword evidence="2" id="KW-1003">Cell membrane</keyword>
<feature type="region of interest" description="Disordered" evidence="7">
    <location>
        <begin position="63"/>
        <end position="96"/>
    </location>
</feature>
<gene>
    <name evidence="10" type="ORF">GSY69_12695</name>
</gene>
<dbReference type="AlphaFoldDB" id="A0A6N9H9X9"/>
<comment type="similarity">
    <text evidence="6">Belongs to the ABC-4 integral membrane protein family.</text>
</comment>
<dbReference type="PANTHER" id="PTHR30572">
    <property type="entry name" value="MEMBRANE COMPONENT OF TRANSPORTER-RELATED"/>
    <property type="match status" value="1"/>
</dbReference>
<reference evidence="10 11" key="1">
    <citation type="submission" date="2020-01" db="EMBL/GenBank/DDBJ databases">
        <authorList>
            <person name="Deng T."/>
        </authorList>
    </citation>
    <scope>NUCLEOTIDE SEQUENCE [LARGE SCALE GENOMIC DNA]</scope>
    <source>
        <strain evidence="10 11">5221</strain>
    </source>
</reference>
<evidence type="ECO:0000256" key="5">
    <source>
        <dbReference type="ARBA" id="ARBA00023136"/>
    </source>
</evidence>
<proteinExistence type="inferred from homology"/>
<evidence type="ECO:0000256" key="3">
    <source>
        <dbReference type="ARBA" id="ARBA00022692"/>
    </source>
</evidence>